<feature type="transmembrane region" description="Helical" evidence="6">
    <location>
        <begin position="59"/>
        <end position="81"/>
    </location>
</feature>
<dbReference type="Proteomes" id="UP000708148">
    <property type="component" value="Unassembled WGS sequence"/>
</dbReference>
<sequence>MKGASEFWSAMRQRWADWALVGVMGVLFVGMEYSVEPYVRYIPRVEIEELNYPLKDDTVPAWVIPVGGLLLPLVAFTVYRVAWKCEAREYHDLVLGALMNVMLTACVTSTLKEMVGRPRPDYFRRCFPDGVMEFGDSGYPKCHPVSESILREGRKSFPSGHSSWSMCTLSFLSFFLMGKLQVFSGIQSFWKYVVSLLPFFVAIGVGVTRVSDYWHHWTDVAAGALIGLAISFSIYIQLYRTPWARADTQTPLYQLMAQTGRHSLKDNSMMLVPRSAVSIEIGGKDASQCDDSECGCIGAEFACKELPVSCEYDRCKCVEIVRILICGTLSCSEHKNPPGEVPAVCMWWSPAMFEMDVSVLSVCWQVLIQLLAGVFRVLSDMLHNTLSTAGHQPLANVQALNVNCFQLFCSNLPLDPVGCTFGLSVPAACSCYGMRILVEGMNVDLMCCGLAMQDCPCWNHRGVLVASKYGGTAYLHRDSH</sequence>
<dbReference type="AlphaFoldDB" id="A0A8S1IY77"/>
<dbReference type="InterPro" id="IPR043216">
    <property type="entry name" value="PAP-like"/>
</dbReference>
<evidence type="ECO:0000313" key="8">
    <source>
        <dbReference type="EMBL" id="CAD7700216.1"/>
    </source>
</evidence>
<dbReference type="CDD" id="cd03390">
    <property type="entry name" value="PAP2_containing_1_like"/>
    <property type="match status" value="1"/>
</dbReference>
<keyword evidence="3 6" id="KW-0812">Transmembrane</keyword>
<dbReference type="PANTHER" id="PTHR10165">
    <property type="entry name" value="LIPID PHOSPHATE PHOSPHATASE"/>
    <property type="match status" value="1"/>
</dbReference>
<comment type="similarity">
    <text evidence="2">Belongs to the PA-phosphatase related phosphoesterase family.</text>
</comment>
<comment type="caution">
    <text evidence="8">The sequence shown here is derived from an EMBL/GenBank/DDBJ whole genome shotgun (WGS) entry which is preliminary data.</text>
</comment>
<evidence type="ECO:0000256" key="2">
    <source>
        <dbReference type="ARBA" id="ARBA00008816"/>
    </source>
</evidence>
<dbReference type="SUPFAM" id="SSF48317">
    <property type="entry name" value="Acid phosphatase/Vanadium-dependent haloperoxidase"/>
    <property type="match status" value="1"/>
</dbReference>
<reference evidence="8" key="1">
    <citation type="submission" date="2020-12" db="EMBL/GenBank/DDBJ databases">
        <authorList>
            <person name="Iha C."/>
        </authorList>
    </citation>
    <scope>NUCLEOTIDE SEQUENCE</scope>
</reference>
<dbReference type="EMBL" id="CAJHUC010001200">
    <property type="protein sequence ID" value="CAD7700216.1"/>
    <property type="molecule type" value="Genomic_DNA"/>
</dbReference>
<dbReference type="GO" id="GO:0046839">
    <property type="term" value="P:phospholipid dephosphorylation"/>
    <property type="evidence" value="ECO:0007669"/>
    <property type="project" value="TreeGrafter"/>
</dbReference>
<dbReference type="GO" id="GO:0008195">
    <property type="term" value="F:phosphatidate phosphatase activity"/>
    <property type="evidence" value="ECO:0007669"/>
    <property type="project" value="TreeGrafter"/>
</dbReference>
<gene>
    <name evidence="8" type="ORF">OSTQU699_LOCUS5575</name>
</gene>
<evidence type="ECO:0000256" key="3">
    <source>
        <dbReference type="ARBA" id="ARBA00022692"/>
    </source>
</evidence>
<dbReference type="InterPro" id="IPR036938">
    <property type="entry name" value="PAP2/HPO_sf"/>
</dbReference>
<evidence type="ECO:0000259" key="7">
    <source>
        <dbReference type="SMART" id="SM00014"/>
    </source>
</evidence>
<evidence type="ECO:0000256" key="5">
    <source>
        <dbReference type="ARBA" id="ARBA00023136"/>
    </source>
</evidence>
<dbReference type="Pfam" id="PF01569">
    <property type="entry name" value="PAP2"/>
    <property type="match status" value="1"/>
</dbReference>
<evidence type="ECO:0000256" key="6">
    <source>
        <dbReference type="SAM" id="Phobius"/>
    </source>
</evidence>
<dbReference type="OrthoDB" id="10030083at2759"/>
<feature type="transmembrane region" description="Helical" evidence="6">
    <location>
        <begin position="220"/>
        <end position="239"/>
    </location>
</feature>
<dbReference type="PANTHER" id="PTHR10165:SF35">
    <property type="entry name" value="RE23632P"/>
    <property type="match status" value="1"/>
</dbReference>
<keyword evidence="5 6" id="KW-0472">Membrane</keyword>
<proteinExistence type="inferred from homology"/>
<accession>A0A8S1IY77</accession>
<keyword evidence="4 6" id="KW-1133">Transmembrane helix</keyword>
<dbReference type="Gene3D" id="1.20.144.10">
    <property type="entry name" value="Phosphatidic acid phosphatase type 2/haloperoxidase"/>
    <property type="match status" value="1"/>
</dbReference>
<feature type="transmembrane region" description="Helical" evidence="6">
    <location>
        <begin position="15"/>
        <end position="35"/>
    </location>
</feature>
<dbReference type="SMART" id="SM00014">
    <property type="entry name" value="acidPPc"/>
    <property type="match status" value="1"/>
</dbReference>
<evidence type="ECO:0000313" key="9">
    <source>
        <dbReference type="Proteomes" id="UP000708148"/>
    </source>
</evidence>
<protein>
    <recommendedName>
        <fullName evidence="7">Phosphatidic acid phosphatase type 2/haloperoxidase domain-containing protein</fullName>
    </recommendedName>
</protein>
<name>A0A8S1IY77_9CHLO</name>
<dbReference type="InterPro" id="IPR000326">
    <property type="entry name" value="PAP2/HPO"/>
</dbReference>
<feature type="domain" description="Phosphatidic acid phosphatase type 2/haloperoxidase" evidence="7">
    <location>
        <begin position="94"/>
        <end position="235"/>
    </location>
</feature>
<organism evidence="8 9">
    <name type="scientific">Ostreobium quekettii</name>
    <dbReference type="NCBI Taxonomy" id="121088"/>
    <lineage>
        <taxon>Eukaryota</taxon>
        <taxon>Viridiplantae</taxon>
        <taxon>Chlorophyta</taxon>
        <taxon>core chlorophytes</taxon>
        <taxon>Ulvophyceae</taxon>
        <taxon>TCBD clade</taxon>
        <taxon>Bryopsidales</taxon>
        <taxon>Ostreobineae</taxon>
        <taxon>Ostreobiaceae</taxon>
        <taxon>Ostreobium</taxon>
    </lineage>
</organism>
<evidence type="ECO:0000256" key="1">
    <source>
        <dbReference type="ARBA" id="ARBA00004141"/>
    </source>
</evidence>
<dbReference type="GO" id="GO:0006644">
    <property type="term" value="P:phospholipid metabolic process"/>
    <property type="evidence" value="ECO:0007669"/>
    <property type="project" value="InterPro"/>
</dbReference>
<evidence type="ECO:0000256" key="4">
    <source>
        <dbReference type="ARBA" id="ARBA00022989"/>
    </source>
</evidence>
<comment type="subcellular location">
    <subcellularLocation>
        <location evidence="1">Membrane</location>
        <topology evidence="1">Multi-pass membrane protein</topology>
    </subcellularLocation>
</comment>
<keyword evidence="9" id="KW-1185">Reference proteome</keyword>
<feature type="transmembrane region" description="Helical" evidence="6">
    <location>
        <begin position="189"/>
        <end position="208"/>
    </location>
</feature>
<dbReference type="GO" id="GO:0016020">
    <property type="term" value="C:membrane"/>
    <property type="evidence" value="ECO:0007669"/>
    <property type="project" value="UniProtKB-SubCell"/>
</dbReference>